<gene>
    <name evidence="2" type="ORF">ASPCADRAFT_510601</name>
</gene>
<dbReference type="Proteomes" id="UP000188318">
    <property type="component" value="Unassembled WGS sequence"/>
</dbReference>
<proteinExistence type="predicted"/>
<dbReference type="PANTHER" id="PTHR40132:SF1">
    <property type="entry name" value="PRE-MRNA-SPLICING FACTOR 38B"/>
    <property type="match status" value="1"/>
</dbReference>
<dbReference type="OMA" id="ETDNHNT"/>
<name>A0A1R3R8N8_ASPC5</name>
<organism evidence="2 3">
    <name type="scientific">Aspergillus carbonarius (strain ITEM 5010)</name>
    <dbReference type="NCBI Taxonomy" id="602072"/>
    <lineage>
        <taxon>Eukaryota</taxon>
        <taxon>Fungi</taxon>
        <taxon>Dikarya</taxon>
        <taxon>Ascomycota</taxon>
        <taxon>Pezizomycotina</taxon>
        <taxon>Eurotiomycetes</taxon>
        <taxon>Eurotiomycetidae</taxon>
        <taxon>Eurotiales</taxon>
        <taxon>Aspergillaceae</taxon>
        <taxon>Aspergillus</taxon>
        <taxon>Aspergillus subgen. Circumdati</taxon>
    </lineage>
</organism>
<keyword evidence="3" id="KW-1185">Reference proteome</keyword>
<dbReference type="PANTHER" id="PTHR40132">
    <property type="entry name" value="PRE-MRNA-SPLICING FACTOR 38B"/>
    <property type="match status" value="1"/>
</dbReference>
<dbReference type="EMBL" id="KV907514">
    <property type="protein sequence ID" value="OOF90830.1"/>
    <property type="molecule type" value="Genomic_DNA"/>
</dbReference>
<evidence type="ECO:0000313" key="2">
    <source>
        <dbReference type="EMBL" id="OOF90830.1"/>
    </source>
</evidence>
<sequence length="465" mass="51625">MPPNTGKVIGDPSDDAYVAHVLAREARDSSLKYSAHGLEAYMPRRPTGAAPKPNTRFLRNIIRETDNHNAALKRKEEREARERMRQLKPQGSSASSQDAKRDQRRSRQTPGRVVAIDHIPDPEADRLLEIGMPILTVTADGIAVTMSLCRDPDPGPPKPLTGGGTKTMSAGATGVLEHSPPRAPLLENSPSDNESDPLEDLVGPLPAKKDDRDYPAPVRSRGRGAYKPNISNIDAHFAPDYDPTTDVHLENDDEQAGSRSTRRPVPGLMNGEDDWELALEALRGRARWKQRGEERLREAGFSSEFVDRWKTNTTSTAGEDSEGRLEDVKWSKKGEGREWDRGKFVDEDGHIDVKASCCMPVSAHVDVYISSEMIPKDPANIPWFYAIYGDSYFPLVIDELVTGSQDIIDPSDDQQKHCINLCPASYQMKAPSIYPSAVFHLPRQDRPLFPFRTLVTSAESRNTIA</sequence>
<evidence type="ECO:0000313" key="3">
    <source>
        <dbReference type="Proteomes" id="UP000188318"/>
    </source>
</evidence>
<dbReference type="AlphaFoldDB" id="A0A1R3R8N8"/>
<protein>
    <submittedName>
        <fullName evidence="2">Uncharacterized protein</fullName>
    </submittedName>
</protein>
<feature type="region of interest" description="Disordered" evidence="1">
    <location>
        <begin position="62"/>
        <end position="114"/>
    </location>
</feature>
<reference evidence="3" key="1">
    <citation type="journal article" date="2017" name="Genome Biol.">
        <title>Comparative genomics reveals high biological diversity and specific adaptations in the industrially and medically important fungal genus Aspergillus.</title>
        <authorList>
            <person name="de Vries R.P."/>
            <person name="Riley R."/>
            <person name="Wiebenga A."/>
            <person name="Aguilar-Osorio G."/>
            <person name="Amillis S."/>
            <person name="Uchima C.A."/>
            <person name="Anderluh G."/>
            <person name="Asadollahi M."/>
            <person name="Askin M."/>
            <person name="Barry K."/>
            <person name="Battaglia E."/>
            <person name="Bayram O."/>
            <person name="Benocci T."/>
            <person name="Braus-Stromeyer S.A."/>
            <person name="Caldana C."/>
            <person name="Canovas D."/>
            <person name="Cerqueira G.C."/>
            <person name="Chen F."/>
            <person name="Chen W."/>
            <person name="Choi C."/>
            <person name="Clum A."/>
            <person name="Dos Santos R.A."/>
            <person name="Damasio A.R."/>
            <person name="Diallinas G."/>
            <person name="Emri T."/>
            <person name="Fekete E."/>
            <person name="Flipphi M."/>
            <person name="Freyberg S."/>
            <person name="Gallo A."/>
            <person name="Gournas C."/>
            <person name="Habgood R."/>
            <person name="Hainaut M."/>
            <person name="Harispe M.L."/>
            <person name="Henrissat B."/>
            <person name="Hilden K.S."/>
            <person name="Hope R."/>
            <person name="Hossain A."/>
            <person name="Karabika E."/>
            <person name="Karaffa L."/>
            <person name="Karanyi Z."/>
            <person name="Krasevec N."/>
            <person name="Kuo A."/>
            <person name="Kusch H."/>
            <person name="LaButti K."/>
            <person name="Lagendijk E.L."/>
            <person name="Lapidus A."/>
            <person name="Levasseur A."/>
            <person name="Lindquist E."/>
            <person name="Lipzen A."/>
            <person name="Logrieco A.F."/>
            <person name="MacCabe A."/>
            <person name="Maekelae M.R."/>
            <person name="Malavazi I."/>
            <person name="Melin P."/>
            <person name="Meyer V."/>
            <person name="Mielnichuk N."/>
            <person name="Miskei M."/>
            <person name="Molnar A.P."/>
            <person name="Mule G."/>
            <person name="Ngan C.Y."/>
            <person name="Orejas M."/>
            <person name="Orosz E."/>
            <person name="Ouedraogo J.P."/>
            <person name="Overkamp K.M."/>
            <person name="Park H.-S."/>
            <person name="Perrone G."/>
            <person name="Piumi F."/>
            <person name="Punt P.J."/>
            <person name="Ram A.F."/>
            <person name="Ramon A."/>
            <person name="Rauscher S."/>
            <person name="Record E."/>
            <person name="Riano-Pachon D.M."/>
            <person name="Robert V."/>
            <person name="Roehrig J."/>
            <person name="Ruller R."/>
            <person name="Salamov A."/>
            <person name="Salih N.S."/>
            <person name="Samson R.A."/>
            <person name="Sandor E."/>
            <person name="Sanguinetti M."/>
            <person name="Schuetze T."/>
            <person name="Sepcic K."/>
            <person name="Shelest E."/>
            <person name="Sherlock G."/>
            <person name="Sophianopoulou V."/>
            <person name="Squina F.M."/>
            <person name="Sun H."/>
            <person name="Susca A."/>
            <person name="Todd R.B."/>
            <person name="Tsang A."/>
            <person name="Unkles S.E."/>
            <person name="van de Wiele N."/>
            <person name="van Rossen-Uffink D."/>
            <person name="Oliveira J.V."/>
            <person name="Vesth T.C."/>
            <person name="Visser J."/>
            <person name="Yu J.-H."/>
            <person name="Zhou M."/>
            <person name="Andersen M.R."/>
            <person name="Archer D.B."/>
            <person name="Baker S.E."/>
            <person name="Benoit I."/>
            <person name="Brakhage A.A."/>
            <person name="Braus G.H."/>
            <person name="Fischer R."/>
            <person name="Frisvad J.C."/>
            <person name="Goldman G.H."/>
            <person name="Houbraken J."/>
            <person name="Oakley B."/>
            <person name="Pocsi I."/>
            <person name="Scazzocchio C."/>
            <person name="Seiboth B."/>
            <person name="vanKuyk P.A."/>
            <person name="Wortman J."/>
            <person name="Dyer P.S."/>
            <person name="Grigoriev I.V."/>
        </authorList>
    </citation>
    <scope>NUCLEOTIDE SEQUENCE [LARGE SCALE GENOMIC DNA]</scope>
    <source>
        <strain evidence="3">ITEM 5010</strain>
    </source>
</reference>
<dbReference type="VEuPathDB" id="FungiDB:ASPCADRAFT_510601"/>
<feature type="region of interest" description="Disordered" evidence="1">
    <location>
        <begin position="148"/>
        <end position="269"/>
    </location>
</feature>
<feature type="compositionally biased region" description="Basic and acidic residues" evidence="1">
    <location>
        <begin position="62"/>
        <end position="85"/>
    </location>
</feature>
<dbReference type="STRING" id="602072.A0A1R3R8N8"/>
<dbReference type="OrthoDB" id="2431475at2759"/>
<evidence type="ECO:0000256" key="1">
    <source>
        <dbReference type="SAM" id="MobiDB-lite"/>
    </source>
</evidence>
<accession>A0A1R3R8N8</accession>